<dbReference type="STRING" id="246404.A0A507FF51"/>
<feature type="compositionally biased region" description="Basic and acidic residues" evidence="1">
    <location>
        <begin position="269"/>
        <end position="286"/>
    </location>
</feature>
<feature type="compositionally biased region" description="Polar residues" evidence="1">
    <location>
        <begin position="214"/>
        <end position="236"/>
    </location>
</feature>
<feature type="compositionally biased region" description="Polar residues" evidence="1">
    <location>
        <begin position="163"/>
        <end position="181"/>
    </location>
</feature>
<dbReference type="Proteomes" id="UP000320333">
    <property type="component" value="Unassembled WGS sequence"/>
</dbReference>
<feature type="compositionally biased region" description="Basic and acidic residues" evidence="1">
    <location>
        <begin position="304"/>
        <end position="315"/>
    </location>
</feature>
<feature type="compositionally biased region" description="Basic and acidic residues" evidence="1">
    <location>
        <begin position="237"/>
        <end position="257"/>
    </location>
</feature>
<feature type="compositionally biased region" description="Polar residues" evidence="1">
    <location>
        <begin position="258"/>
        <end position="268"/>
    </location>
</feature>
<protein>
    <submittedName>
        <fullName evidence="2">Uncharacterized protein</fullName>
    </submittedName>
</protein>
<accession>A0A507FF51</accession>
<feature type="compositionally biased region" description="Basic and acidic residues" evidence="1">
    <location>
        <begin position="326"/>
        <end position="337"/>
    </location>
</feature>
<feature type="compositionally biased region" description="Basic and acidic residues" evidence="1">
    <location>
        <begin position="202"/>
        <end position="213"/>
    </location>
</feature>
<feature type="compositionally biased region" description="Polar residues" evidence="1">
    <location>
        <begin position="363"/>
        <end position="386"/>
    </location>
</feature>
<proteinExistence type="predicted"/>
<dbReference type="AlphaFoldDB" id="A0A507FF51"/>
<feature type="compositionally biased region" description="Low complexity" evidence="1">
    <location>
        <begin position="41"/>
        <end position="53"/>
    </location>
</feature>
<sequence length="794" mass="85365">MTSRPTSANRSVSKSRLQSASTPGSTANSGIGSLPSAKVETSTTNSRTTTRPPSAQPQPAIKPKTSGSSKPSTRPTSAVGELVPKGSNSKPTSASSKPPTRPVTAVAEAVQSTSKRTSIANRTTAKTVSRPATGVKFEAQPSTIEAVELTAAVEETPLDLNQPFRSTTATPKPSASRNASRPETARKQLDQEPGATPSNSKSRPETASKKEGQQSRPETAHQQIDQESASTPSNSKSRPETASKKEGQPETAHKQIDQESASTPSNSKSRPETASKKEGQKSRPETALKQIDQESASTPSNSKSRPETASKKEEQPPISIPSNSKSRPETASIKEEQAPSSTRVSKLASTKSSRPGTAFPASEQASPAKSRPTTTPKSARPLTATSKSVVNEDTLYPLSGRWAGWYCKDKPRKDAADECKSYNLSIACQADGTAVCKSLVKEGSTVVKGSFKDTNIELSEPSRLHYPVLITASLHNGTEELVGNWKMVTDPSVSGHLELHRLCPATSNPGGLFISGQYFGTVFDESKDAWVFVEFPWLEADDGVIYGKELVKGGVYKSVRGIHENSKIALYVTEWRGKKSLVTVFKGLISVVTGSIFGLRVSTLEFGFEDELLDLEDAWTSTLLDTTSRPDNTMSDESINFRLWRGTAAYPADRDFLRSFEQRGNCLVKPGLWRGLWIVGNHTAPDECDWTVAFSTSTHFSGYGTSTLEGIVERFVFDGKVTENKRIKLYQTFLSSVSVYIFDLLLDSNARLTGCGGAHDEAVPVQFVLEAVAAVVPEVGAEEVSVPAEASQVP</sequence>
<evidence type="ECO:0000256" key="1">
    <source>
        <dbReference type="SAM" id="MobiDB-lite"/>
    </source>
</evidence>
<feature type="compositionally biased region" description="Polar residues" evidence="1">
    <location>
        <begin position="293"/>
        <end position="303"/>
    </location>
</feature>
<feature type="region of interest" description="Disordered" evidence="1">
    <location>
        <begin position="1"/>
        <end position="141"/>
    </location>
</feature>
<feature type="compositionally biased region" description="Polar residues" evidence="1">
    <location>
        <begin position="338"/>
        <end position="355"/>
    </location>
</feature>
<evidence type="ECO:0000313" key="2">
    <source>
        <dbReference type="EMBL" id="TPX74979.1"/>
    </source>
</evidence>
<dbReference type="OrthoDB" id="2153006at2759"/>
<feature type="compositionally biased region" description="Polar residues" evidence="1">
    <location>
        <begin position="1"/>
        <end position="31"/>
    </location>
</feature>
<evidence type="ECO:0000313" key="3">
    <source>
        <dbReference type="Proteomes" id="UP000320333"/>
    </source>
</evidence>
<feature type="compositionally biased region" description="Polar residues" evidence="1">
    <location>
        <begin position="110"/>
        <end position="127"/>
    </location>
</feature>
<gene>
    <name evidence="2" type="ORF">CcCBS67573_g03743</name>
</gene>
<name>A0A507FF51_9FUNG</name>
<comment type="caution">
    <text evidence="2">The sequence shown here is derived from an EMBL/GenBank/DDBJ whole genome shotgun (WGS) entry which is preliminary data.</text>
</comment>
<feature type="compositionally biased region" description="Low complexity" evidence="1">
    <location>
        <begin position="62"/>
        <end position="77"/>
    </location>
</feature>
<organism evidence="2 3">
    <name type="scientific">Chytriomyces confervae</name>
    <dbReference type="NCBI Taxonomy" id="246404"/>
    <lineage>
        <taxon>Eukaryota</taxon>
        <taxon>Fungi</taxon>
        <taxon>Fungi incertae sedis</taxon>
        <taxon>Chytridiomycota</taxon>
        <taxon>Chytridiomycota incertae sedis</taxon>
        <taxon>Chytridiomycetes</taxon>
        <taxon>Chytridiales</taxon>
        <taxon>Chytriomycetaceae</taxon>
        <taxon>Chytriomyces</taxon>
    </lineage>
</organism>
<keyword evidence="3" id="KW-1185">Reference proteome</keyword>
<feature type="compositionally biased region" description="Low complexity" evidence="1">
    <location>
        <begin position="85"/>
        <end position="98"/>
    </location>
</feature>
<feature type="region of interest" description="Disordered" evidence="1">
    <location>
        <begin position="154"/>
        <end position="386"/>
    </location>
</feature>
<reference evidence="2 3" key="1">
    <citation type="journal article" date="2019" name="Sci. Rep.">
        <title>Comparative genomics of chytrid fungi reveal insights into the obligate biotrophic and pathogenic lifestyle of Synchytrium endobioticum.</title>
        <authorList>
            <person name="van de Vossenberg B.T.L.H."/>
            <person name="Warris S."/>
            <person name="Nguyen H.D.T."/>
            <person name="van Gent-Pelzer M.P.E."/>
            <person name="Joly D.L."/>
            <person name="van de Geest H.C."/>
            <person name="Bonants P.J.M."/>
            <person name="Smith D.S."/>
            <person name="Levesque C.A."/>
            <person name="van der Lee T.A.J."/>
        </authorList>
    </citation>
    <scope>NUCLEOTIDE SEQUENCE [LARGE SCALE GENOMIC DNA]</scope>
    <source>
        <strain evidence="2 3">CBS 675.73</strain>
    </source>
</reference>
<dbReference type="EMBL" id="QEAP01000100">
    <property type="protein sequence ID" value="TPX74979.1"/>
    <property type="molecule type" value="Genomic_DNA"/>
</dbReference>